<dbReference type="Proteomes" id="UP000031668">
    <property type="component" value="Unassembled WGS sequence"/>
</dbReference>
<comment type="caution">
    <text evidence="1">The sequence shown here is derived from an EMBL/GenBank/DDBJ whole genome shotgun (WGS) entry which is preliminary data.</text>
</comment>
<proteinExistence type="predicted"/>
<accession>A0A0C2MS70</accession>
<evidence type="ECO:0000313" key="1">
    <source>
        <dbReference type="EMBL" id="KII70121.1"/>
    </source>
</evidence>
<protein>
    <submittedName>
        <fullName evidence="1">Uncharacterized protein</fullName>
    </submittedName>
</protein>
<keyword evidence="2" id="KW-1185">Reference proteome</keyword>
<evidence type="ECO:0000313" key="2">
    <source>
        <dbReference type="Proteomes" id="UP000031668"/>
    </source>
</evidence>
<dbReference type="AlphaFoldDB" id="A0A0C2MS70"/>
<organism evidence="1 2">
    <name type="scientific">Thelohanellus kitauei</name>
    <name type="common">Myxosporean</name>
    <dbReference type="NCBI Taxonomy" id="669202"/>
    <lineage>
        <taxon>Eukaryota</taxon>
        <taxon>Metazoa</taxon>
        <taxon>Cnidaria</taxon>
        <taxon>Myxozoa</taxon>
        <taxon>Myxosporea</taxon>
        <taxon>Bivalvulida</taxon>
        <taxon>Platysporina</taxon>
        <taxon>Myxobolidae</taxon>
        <taxon>Thelohanellus</taxon>
    </lineage>
</organism>
<reference evidence="1 2" key="1">
    <citation type="journal article" date="2014" name="Genome Biol. Evol.">
        <title>The genome of the myxosporean Thelohanellus kitauei shows adaptations to nutrient acquisition within its fish host.</title>
        <authorList>
            <person name="Yang Y."/>
            <person name="Xiong J."/>
            <person name="Zhou Z."/>
            <person name="Huo F."/>
            <person name="Miao W."/>
            <person name="Ran C."/>
            <person name="Liu Y."/>
            <person name="Zhang J."/>
            <person name="Feng J."/>
            <person name="Wang M."/>
            <person name="Wang M."/>
            <person name="Wang L."/>
            <person name="Yao B."/>
        </authorList>
    </citation>
    <scope>NUCLEOTIDE SEQUENCE [LARGE SCALE GENOMIC DNA]</scope>
    <source>
        <strain evidence="1">Wuqing</strain>
    </source>
</reference>
<gene>
    <name evidence="1" type="ORF">RF11_16424</name>
</gene>
<sequence>MICVNTSRLFLKDYILKNATSTWANKIKIFPTLSELYETNIKCLKSYLVTSESLLRLLLQFDKTCMCETWIYVLSIIKSKYSIRLTEEDEDRYDYCPNNHINSRSCETTTRSIFAVKMTW</sequence>
<name>A0A0C2MS70_THEKT</name>
<dbReference type="EMBL" id="JWZT01002176">
    <property type="protein sequence ID" value="KII70121.1"/>
    <property type="molecule type" value="Genomic_DNA"/>
</dbReference>